<protein>
    <recommendedName>
        <fullName evidence="4">Tetratricopeptide repeat protein</fullName>
    </recommendedName>
</protein>
<dbReference type="RefSeq" id="WP_345235583.1">
    <property type="nucleotide sequence ID" value="NZ_BAABGZ010000017.1"/>
</dbReference>
<feature type="chain" id="PRO_5047201628" description="Tetratricopeptide repeat protein" evidence="1">
    <location>
        <begin position="22"/>
        <end position="236"/>
    </location>
</feature>
<evidence type="ECO:0000313" key="2">
    <source>
        <dbReference type="EMBL" id="GAA4354736.1"/>
    </source>
</evidence>
<name>A0ABP8IAX3_9BACT</name>
<gene>
    <name evidence="2" type="ORF">GCM10023185_16840</name>
</gene>
<evidence type="ECO:0008006" key="4">
    <source>
        <dbReference type="Google" id="ProtNLM"/>
    </source>
</evidence>
<comment type="caution">
    <text evidence="2">The sequence shown here is derived from an EMBL/GenBank/DDBJ whole genome shotgun (WGS) entry which is preliminary data.</text>
</comment>
<reference evidence="3" key="1">
    <citation type="journal article" date="2019" name="Int. J. Syst. Evol. Microbiol.">
        <title>The Global Catalogue of Microorganisms (GCM) 10K type strain sequencing project: providing services to taxonomists for standard genome sequencing and annotation.</title>
        <authorList>
            <consortium name="The Broad Institute Genomics Platform"/>
            <consortium name="The Broad Institute Genome Sequencing Center for Infectious Disease"/>
            <person name="Wu L."/>
            <person name="Ma J."/>
        </authorList>
    </citation>
    <scope>NUCLEOTIDE SEQUENCE [LARGE SCALE GENOMIC DNA]</scope>
    <source>
        <strain evidence="3">JCM 17923</strain>
    </source>
</reference>
<feature type="signal peptide" evidence="1">
    <location>
        <begin position="1"/>
        <end position="21"/>
    </location>
</feature>
<keyword evidence="1" id="KW-0732">Signal</keyword>
<dbReference type="Proteomes" id="UP001501153">
    <property type="component" value="Unassembled WGS sequence"/>
</dbReference>
<sequence>MKTILTALAFAAASFAAQAQAQPATASVASTSAPTADAYTTMMTATIAELLQTKDAAAVQTVLDKLGRAAAAKPADWLPRYYLAYGAARQAYMSKDAELMDKTLDRAQADLDQARKLRGDESELQVLQAYIHQARIMVSPMMRGMKYTAKVQESLNAAEKANPANPRIYLLRGNDFYFRPAMFGGGAEAARPHFLKAKEAYAAFKPASELAPSWGERQALGLLKKIDEDAAKASAK</sequence>
<evidence type="ECO:0000313" key="3">
    <source>
        <dbReference type="Proteomes" id="UP001501153"/>
    </source>
</evidence>
<keyword evidence="3" id="KW-1185">Reference proteome</keyword>
<proteinExistence type="predicted"/>
<organism evidence="2 3">
    <name type="scientific">Hymenobacter saemangeumensis</name>
    <dbReference type="NCBI Taxonomy" id="1084522"/>
    <lineage>
        <taxon>Bacteria</taxon>
        <taxon>Pseudomonadati</taxon>
        <taxon>Bacteroidota</taxon>
        <taxon>Cytophagia</taxon>
        <taxon>Cytophagales</taxon>
        <taxon>Hymenobacteraceae</taxon>
        <taxon>Hymenobacter</taxon>
    </lineage>
</organism>
<evidence type="ECO:0000256" key="1">
    <source>
        <dbReference type="SAM" id="SignalP"/>
    </source>
</evidence>
<dbReference type="EMBL" id="BAABGZ010000017">
    <property type="protein sequence ID" value="GAA4354736.1"/>
    <property type="molecule type" value="Genomic_DNA"/>
</dbReference>
<accession>A0ABP8IAX3</accession>